<dbReference type="Gene3D" id="3.40.50.1820">
    <property type="entry name" value="alpha/beta hydrolase"/>
    <property type="match status" value="1"/>
</dbReference>
<dbReference type="OrthoDB" id="9974421at2759"/>
<accession>A0A9P6FWP5</accession>
<dbReference type="Proteomes" id="UP000780801">
    <property type="component" value="Unassembled WGS sequence"/>
</dbReference>
<evidence type="ECO:0000313" key="1">
    <source>
        <dbReference type="EMBL" id="KAF9583245.1"/>
    </source>
</evidence>
<evidence type="ECO:0000313" key="2">
    <source>
        <dbReference type="Proteomes" id="UP000780801"/>
    </source>
</evidence>
<name>A0A9P6FWP5_9FUNG</name>
<dbReference type="EMBL" id="JAABOA010000763">
    <property type="protein sequence ID" value="KAF9583245.1"/>
    <property type="molecule type" value="Genomic_DNA"/>
</dbReference>
<gene>
    <name evidence="1" type="ORF">BGW38_009943</name>
</gene>
<feature type="non-terminal residue" evidence="1">
    <location>
        <position position="1"/>
    </location>
</feature>
<comment type="caution">
    <text evidence="1">The sequence shown here is derived from an EMBL/GenBank/DDBJ whole genome shotgun (WGS) entry which is preliminary data.</text>
</comment>
<sequence length="84" mass="9512">NQVFIPESTLKTVEELRNTNLPLTGMALDYKGMYRREVFAGYGHMDCIVGDKAYKEVYPVLLDFLESNLKSTGYNAATSVVREE</sequence>
<dbReference type="AlphaFoldDB" id="A0A9P6FWP5"/>
<organism evidence="1 2">
    <name type="scientific">Lunasporangiospora selenospora</name>
    <dbReference type="NCBI Taxonomy" id="979761"/>
    <lineage>
        <taxon>Eukaryota</taxon>
        <taxon>Fungi</taxon>
        <taxon>Fungi incertae sedis</taxon>
        <taxon>Mucoromycota</taxon>
        <taxon>Mortierellomycotina</taxon>
        <taxon>Mortierellomycetes</taxon>
        <taxon>Mortierellales</taxon>
        <taxon>Mortierellaceae</taxon>
        <taxon>Lunasporangiospora</taxon>
    </lineage>
</organism>
<keyword evidence="2" id="KW-1185">Reference proteome</keyword>
<dbReference type="InterPro" id="IPR029058">
    <property type="entry name" value="AB_hydrolase_fold"/>
</dbReference>
<reference evidence="1" key="1">
    <citation type="journal article" date="2020" name="Fungal Divers.">
        <title>Resolving the Mortierellaceae phylogeny through synthesis of multi-gene phylogenetics and phylogenomics.</title>
        <authorList>
            <person name="Vandepol N."/>
            <person name="Liber J."/>
            <person name="Desiro A."/>
            <person name="Na H."/>
            <person name="Kennedy M."/>
            <person name="Barry K."/>
            <person name="Grigoriev I.V."/>
            <person name="Miller A.N."/>
            <person name="O'Donnell K."/>
            <person name="Stajich J.E."/>
            <person name="Bonito G."/>
        </authorList>
    </citation>
    <scope>NUCLEOTIDE SEQUENCE</scope>
    <source>
        <strain evidence="1">KOD1015</strain>
    </source>
</reference>
<protein>
    <submittedName>
        <fullName evidence="1">Uncharacterized protein</fullName>
    </submittedName>
</protein>
<proteinExistence type="predicted"/>